<evidence type="ECO:0000259" key="6">
    <source>
        <dbReference type="PROSITE" id="PS50966"/>
    </source>
</evidence>
<organism evidence="7 8">
    <name type="scientific">Arachis hypogaea</name>
    <name type="common">Peanut</name>
    <dbReference type="NCBI Taxonomy" id="3818"/>
    <lineage>
        <taxon>Eukaryota</taxon>
        <taxon>Viridiplantae</taxon>
        <taxon>Streptophyta</taxon>
        <taxon>Embryophyta</taxon>
        <taxon>Tracheophyta</taxon>
        <taxon>Spermatophyta</taxon>
        <taxon>Magnoliopsida</taxon>
        <taxon>eudicotyledons</taxon>
        <taxon>Gunneridae</taxon>
        <taxon>Pentapetalae</taxon>
        <taxon>rosids</taxon>
        <taxon>fabids</taxon>
        <taxon>Fabales</taxon>
        <taxon>Fabaceae</taxon>
        <taxon>Papilionoideae</taxon>
        <taxon>50 kb inversion clade</taxon>
        <taxon>dalbergioids sensu lato</taxon>
        <taxon>Dalbergieae</taxon>
        <taxon>Pterocarpus clade</taxon>
        <taxon>Arachis</taxon>
    </lineage>
</organism>
<keyword evidence="3" id="KW-0862">Zinc</keyword>
<accession>A0A445A5G9</accession>
<feature type="domain" description="SWIM-type" evidence="6">
    <location>
        <begin position="182"/>
        <end position="218"/>
    </location>
</feature>
<dbReference type="Pfam" id="PF04434">
    <property type="entry name" value="SWIM"/>
    <property type="match status" value="1"/>
</dbReference>
<proteinExistence type="predicted"/>
<evidence type="ECO:0000256" key="2">
    <source>
        <dbReference type="ARBA" id="ARBA00022771"/>
    </source>
</evidence>
<evidence type="ECO:0000313" key="7">
    <source>
        <dbReference type="EMBL" id="RYR21704.1"/>
    </source>
</evidence>
<comment type="caution">
    <text evidence="7">The sequence shown here is derived from an EMBL/GenBank/DDBJ whole genome shotgun (WGS) entry which is preliminary data.</text>
</comment>
<name>A0A445A5G9_ARAHY</name>
<evidence type="ECO:0000256" key="5">
    <source>
        <dbReference type="SAM" id="MobiDB-lite"/>
    </source>
</evidence>
<feature type="region of interest" description="Disordered" evidence="5">
    <location>
        <begin position="392"/>
        <end position="422"/>
    </location>
</feature>
<evidence type="ECO:0000313" key="8">
    <source>
        <dbReference type="Proteomes" id="UP000289738"/>
    </source>
</evidence>
<evidence type="ECO:0000256" key="4">
    <source>
        <dbReference type="PROSITE-ProRule" id="PRU00325"/>
    </source>
</evidence>
<dbReference type="EMBL" id="SDMP01000013">
    <property type="protein sequence ID" value="RYR21704.1"/>
    <property type="molecule type" value="Genomic_DNA"/>
</dbReference>
<dbReference type="STRING" id="3818.A0A445A5G9"/>
<evidence type="ECO:0000256" key="3">
    <source>
        <dbReference type="ARBA" id="ARBA00022833"/>
    </source>
</evidence>
<dbReference type="AlphaFoldDB" id="A0A445A5G9"/>
<gene>
    <name evidence="7" type="ORF">Ahy_B03g067028</name>
</gene>
<dbReference type="SMART" id="SM00575">
    <property type="entry name" value="ZnF_PMZ"/>
    <property type="match status" value="1"/>
</dbReference>
<dbReference type="InterPro" id="IPR007527">
    <property type="entry name" value="Znf_SWIM"/>
</dbReference>
<keyword evidence="8" id="KW-1185">Reference proteome</keyword>
<keyword evidence="2 4" id="KW-0863">Zinc-finger</keyword>
<evidence type="ECO:0000256" key="1">
    <source>
        <dbReference type="ARBA" id="ARBA00022723"/>
    </source>
</evidence>
<protein>
    <recommendedName>
        <fullName evidence="6">SWIM-type domain-containing protein</fullName>
    </recommendedName>
</protein>
<dbReference type="GO" id="GO:0008270">
    <property type="term" value="F:zinc ion binding"/>
    <property type="evidence" value="ECO:0007669"/>
    <property type="project" value="UniProtKB-KW"/>
</dbReference>
<sequence>MAYMAGQSGGYGMLRFTKWDVYNYVHWQRVVQKLNDDAAATITIYANFEISEFDEYWKASVESLGLDDNNWVKCTYECRESWAMAYLRETFCAGYRTTSRCEGINAFIKGFLKSTDSILELMHSLDWVVKDYRNNELYTRAVFREVKKQIKGVATLLFRGKDSIGMTTVYTFSRMGKPNKTHKVLIDPNEEKIECECSMWNSEGIPCSHIFCAMKYEGLEEIPPGLILRRWCKEAKDRRSTPVDSKDGPEGHLLRYGALCGAMSLVAQLGAEDAAEFVVARDRMRLPVSPKRFSGEGFTGLGANSVYHRWPGSRTPWYQRQRGHPGRERSPNRLVRVTGCRRDDVVPTVRLRVTRRGLARGTGERVLQGSPSYVEHGSHYSAAPYATPQTRHCHTNEEGLQPDNGNPGDTPPAQPDGTTPSIAHGCSSPFCRNPVGVGGARANFFLGGQHIEQFYTTKSCSGHIAQPSTQAANPSFGNLNAWTNKDLFERWLRQTAVGRMAGTRKPGSVPKQ</sequence>
<dbReference type="PANTHER" id="PTHR47718:SF15">
    <property type="entry name" value="PROTEIN FAR1-RELATED SEQUENCE 5-LIKE"/>
    <property type="match status" value="1"/>
</dbReference>
<dbReference type="Proteomes" id="UP000289738">
    <property type="component" value="Chromosome B03"/>
</dbReference>
<reference evidence="7 8" key="1">
    <citation type="submission" date="2019-01" db="EMBL/GenBank/DDBJ databases">
        <title>Sequencing of cultivated peanut Arachis hypogaea provides insights into genome evolution and oil improvement.</title>
        <authorList>
            <person name="Chen X."/>
        </authorList>
    </citation>
    <scope>NUCLEOTIDE SEQUENCE [LARGE SCALE GENOMIC DNA]</scope>
    <source>
        <strain evidence="8">cv. Fuhuasheng</strain>
        <tissue evidence="7">Leaves</tissue>
    </source>
</reference>
<keyword evidence="1" id="KW-0479">Metal-binding</keyword>
<dbReference type="PANTHER" id="PTHR47718">
    <property type="entry name" value="OS01G0519700 PROTEIN"/>
    <property type="match status" value="1"/>
</dbReference>
<dbReference type="PROSITE" id="PS50966">
    <property type="entry name" value="ZF_SWIM"/>
    <property type="match status" value="1"/>
</dbReference>
<dbReference type="InterPro" id="IPR006564">
    <property type="entry name" value="Znf_PMZ"/>
</dbReference>